<gene>
    <name evidence="1" type="ORF">EVAR_487_1</name>
</gene>
<organism evidence="1 2">
    <name type="scientific">Eumeta variegata</name>
    <name type="common">Bagworm moth</name>
    <name type="synonym">Eumeta japonica</name>
    <dbReference type="NCBI Taxonomy" id="151549"/>
    <lineage>
        <taxon>Eukaryota</taxon>
        <taxon>Metazoa</taxon>
        <taxon>Ecdysozoa</taxon>
        <taxon>Arthropoda</taxon>
        <taxon>Hexapoda</taxon>
        <taxon>Insecta</taxon>
        <taxon>Pterygota</taxon>
        <taxon>Neoptera</taxon>
        <taxon>Endopterygota</taxon>
        <taxon>Lepidoptera</taxon>
        <taxon>Glossata</taxon>
        <taxon>Ditrysia</taxon>
        <taxon>Tineoidea</taxon>
        <taxon>Psychidae</taxon>
        <taxon>Oiketicinae</taxon>
        <taxon>Eumeta</taxon>
    </lineage>
</organism>
<reference evidence="1 2" key="1">
    <citation type="journal article" date="2019" name="Commun. Biol.">
        <title>The bagworm genome reveals a unique fibroin gene that provides high tensile strength.</title>
        <authorList>
            <person name="Kono N."/>
            <person name="Nakamura H."/>
            <person name="Ohtoshi R."/>
            <person name="Tomita M."/>
            <person name="Numata K."/>
            <person name="Arakawa K."/>
        </authorList>
    </citation>
    <scope>NUCLEOTIDE SEQUENCE [LARGE SCALE GENOMIC DNA]</scope>
</reference>
<evidence type="ECO:0000313" key="1">
    <source>
        <dbReference type="EMBL" id="GBO99185.1"/>
    </source>
</evidence>
<dbReference type="Proteomes" id="UP000299102">
    <property type="component" value="Unassembled WGS sequence"/>
</dbReference>
<keyword evidence="2" id="KW-1185">Reference proteome</keyword>
<evidence type="ECO:0000313" key="2">
    <source>
        <dbReference type="Proteomes" id="UP000299102"/>
    </source>
</evidence>
<name>A0A4C1SBG1_EUMVA</name>
<sequence length="304" mass="34116">MFSLFSARLFGVAERLSISLCSEREFIEIEVSIARGRRPAPAPAPPRPRPARRAIHAARRSSTDGGILVNKRTGRSKLQSFKNRTPTLPQNNRPNKASTLAAKYIDRVVTARSLTSVESITSRKFFVQVKSSHSLRVSELTVRRGYWTYRFDDDRLQKPLTRFEHLGGSRLKFRDLISWETNQCEKQRPPGGSSGADGRWCGRVARSRTSEIVCGSRKVNDNNYVFLRSLNGKLDKGQYRPTAIPQGSLFTSRAQRLCPGKDATILHRYCAYMHSVKSCRGLLAAVRKSAGSISEVVHSHGIRT</sequence>
<dbReference type="EMBL" id="BGZK01000002">
    <property type="protein sequence ID" value="GBO99185.1"/>
    <property type="molecule type" value="Genomic_DNA"/>
</dbReference>
<accession>A0A4C1SBG1</accession>
<protein>
    <submittedName>
        <fullName evidence="1">Uncharacterized protein</fullName>
    </submittedName>
</protein>
<proteinExistence type="predicted"/>
<dbReference type="AlphaFoldDB" id="A0A4C1SBG1"/>
<comment type="caution">
    <text evidence="1">The sequence shown here is derived from an EMBL/GenBank/DDBJ whole genome shotgun (WGS) entry which is preliminary data.</text>
</comment>